<dbReference type="EMBL" id="JALJOQ010000012">
    <property type="protein sequence ID" value="KAK9811039.1"/>
    <property type="molecule type" value="Genomic_DNA"/>
</dbReference>
<feature type="domain" description="Protein kinase" evidence="6">
    <location>
        <begin position="1"/>
        <end position="128"/>
    </location>
</feature>
<keyword evidence="2" id="KW-0808">Transferase</keyword>
<accession>A0AAW1PSE6</accession>
<dbReference type="Gene3D" id="1.10.510.10">
    <property type="entry name" value="Transferase(Phosphotransferase) domain 1"/>
    <property type="match status" value="1"/>
</dbReference>
<comment type="caution">
    <text evidence="7">The sequence shown here is derived from an EMBL/GenBank/DDBJ whole genome shotgun (WGS) entry which is preliminary data.</text>
</comment>
<keyword evidence="5" id="KW-0067">ATP-binding</keyword>
<dbReference type="Pfam" id="PF00069">
    <property type="entry name" value="Pkinase"/>
    <property type="match status" value="1"/>
</dbReference>
<dbReference type="InterPro" id="IPR050660">
    <property type="entry name" value="NEK_Ser/Thr_kinase"/>
</dbReference>
<dbReference type="InterPro" id="IPR011009">
    <property type="entry name" value="Kinase-like_dom_sf"/>
</dbReference>
<sequence>MAIGLAIAKGLDSLHTMARVLHLDKPQNVLLDAHKDAVLTDFGISHRIQETMTAYQPTHGGVLGTPNYVSPEASGALGDTTIGRPADVWSLAATLVHMLSGKPPYDGRSTIQILTALIHQQAPAPLSR</sequence>
<dbReference type="EC" id="2.7.11.1" evidence="1"/>
<evidence type="ECO:0000256" key="1">
    <source>
        <dbReference type="ARBA" id="ARBA00012513"/>
    </source>
</evidence>
<keyword evidence="8" id="KW-1185">Reference proteome</keyword>
<dbReference type="PANTHER" id="PTHR43671">
    <property type="entry name" value="SERINE/THREONINE-PROTEIN KINASE NEK"/>
    <property type="match status" value="1"/>
</dbReference>
<dbReference type="Proteomes" id="UP001465755">
    <property type="component" value="Unassembled WGS sequence"/>
</dbReference>
<reference evidence="7 8" key="1">
    <citation type="journal article" date="2024" name="Nat. Commun.">
        <title>Phylogenomics reveals the evolutionary origins of lichenization in chlorophyte algae.</title>
        <authorList>
            <person name="Puginier C."/>
            <person name="Libourel C."/>
            <person name="Otte J."/>
            <person name="Skaloud P."/>
            <person name="Haon M."/>
            <person name="Grisel S."/>
            <person name="Petersen M."/>
            <person name="Berrin J.G."/>
            <person name="Delaux P.M."/>
            <person name="Dal Grande F."/>
            <person name="Keller J."/>
        </authorList>
    </citation>
    <scope>NUCLEOTIDE SEQUENCE [LARGE SCALE GENOMIC DNA]</scope>
    <source>
        <strain evidence="7 8">SAG 2036</strain>
    </source>
</reference>
<dbReference type="PANTHER" id="PTHR43671:SF13">
    <property type="entry name" value="SERINE_THREONINE-PROTEIN KINASE NEK2"/>
    <property type="match status" value="1"/>
</dbReference>
<evidence type="ECO:0000256" key="2">
    <source>
        <dbReference type="ARBA" id="ARBA00022679"/>
    </source>
</evidence>
<evidence type="ECO:0000313" key="7">
    <source>
        <dbReference type="EMBL" id="KAK9811039.1"/>
    </source>
</evidence>
<dbReference type="AlphaFoldDB" id="A0AAW1PSE6"/>
<evidence type="ECO:0000313" key="8">
    <source>
        <dbReference type="Proteomes" id="UP001465755"/>
    </source>
</evidence>
<keyword evidence="4" id="KW-0418">Kinase</keyword>
<organism evidence="7 8">
    <name type="scientific">Symbiochloris irregularis</name>
    <dbReference type="NCBI Taxonomy" id="706552"/>
    <lineage>
        <taxon>Eukaryota</taxon>
        <taxon>Viridiplantae</taxon>
        <taxon>Chlorophyta</taxon>
        <taxon>core chlorophytes</taxon>
        <taxon>Trebouxiophyceae</taxon>
        <taxon>Trebouxiales</taxon>
        <taxon>Trebouxiaceae</taxon>
        <taxon>Symbiochloris</taxon>
    </lineage>
</organism>
<dbReference type="InterPro" id="IPR000719">
    <property type="entry name" value="Prot_kinase_dom"/>
</dbReference>
<dbReference type="GO" id="GO:0005524">
    <property type="term" value="F:ATP binding"/>
    <property type="evidence" value="ECO:0007669"/>
    <property type="project" value="UniProtKB-KW"/>
</dbReference>
<proteinExistence type="predicted"/>
<protein>
    <recommendedName>
        <fullName evidence="1">non-specific serine/threonine protein kinase</fullName>
        <ecNumber evidence="1">2.7.11.1</ecNumber>
    </recommendedName>
</protein>
<name>A0AAW1PSE6_9CHLO</name>
<dbReference type="PROSITE" id="PS50011">
    <property type="entry name" value="PROTEIN_KINASE_DOM"/>
    <property type="match status" value="1"/>
</dbReference>
<keyword evidence="3" id="KW-0547">Nucleotide-binding</keyword>
<evidence type="ECO:0000256" key="5">
    <source>
        <dbReference type="ARBA" id="ARBA00022840"/>
    </source>
</evidence>
<evidence type="ECO:0000256" key="4">
    <source>
        <dbReference type="ARBA" id="ARBA00022777"/>
    </source>
</evidence>
<dbReference type="GO" id="GO:0004674">
    <property type="term" value="F:protein serine/threonine kinase activity"/>
    <property type="evidence" value="ECO:0007669"/>
    <property type="project" value="UniProtKB-EC"/>
</dbReference>
<dbReference type="SUPFAM" id="SSF56112">
    <property type="entry name" value="Protein kinase-like (PK-like)"/>
    <property type="match status" value="1"/>
</dbReference>
<evidence type="ECO:0000256" key="3">
    <source>
        <dbReference type="ARBA" id="ARBA00022741"/>
    </source>
</evidence>
<gene>
    <name evidence="7" type="ORF">WJX73_008266</name>
</gene>
<evidence type="ECO:0000259" key="6">
    <source>
        <dbReference type="PROSITE" id="PS50011"/>
    </source>
</evidence>